<dbReference type="Proteomes" id="UP000256373">
    <property type="component" value="Unassembled WGS sequence"/>
</dbReference>
<accession>A0A3D8YGA7</accession>
<dbReference type="AlphaFoldDB" id="A0A3D8YGA7"/>
<evidence type="ECO:0000313" key="2">
    <source>
        <dbReference type="Proteomes" id="UP000256373"/>
    </source>
</evidence>
<dbReference type="OrthoDB" id="1360086at2"/>
<gene>
    <name evidence="1" type="ORF">DSL64_04455</name>
</gene>
<dbReference type="EMBL" id="QNUL01000002">
    <property type="protein sequence ID" value="REA63691.1"/>
    <property type="molecule type" value="Genomic_DNA"/>
</dbReference>
<dbReference type="PROSITE" id="PS51257">
    <property type="entry name" value="PROKAR_LIPOPROTEIN"/>
    <property type="match status" value="1"/>
</dbReference>
<protein>
    <submittedName>
        <fullName evidence="1">Uncharacterized protein</fullName>
    </submittedName>
</protein>
<evidence type="ECO:0000313" key="1">
    <source>
        <dbReference type="EMBL" id="REA63691.1"/>
    </source>
</evidence>
<proteinExistence type="predicted"/>
<name>A0A3D8YGA7_9BACT</name>
<dbReference type="RefSeq" id="WP_115829441.1">
    <property type="nucleotide sequence ID" value="NZ_QNUL01000002.1"/>
</dbReference>
<reference evidence="1 2" key="1">
    <citation type="submission" date="2018-07" db="EMBL/GenBank/DDBJ databases">
        <title>Dyadobacter roseus sp. nov., isolated from rose rhizosphere soil.</title>
        <authorList>
            <person name="Chen L."/>
        </authorList>
    </citation>
    <scope>NUCLEOTIDE SEQUENCE [LARGE SCALE GENOMIC DNA]</scope>
    <source>
        <strain evidence="1 2">RS19</strain>
    </source>
</reference>
<keyword evidence="2" id="KW-1185">Reference proteome</keyword>
<comment type="caution">
    <text evidence="1">The sequence shown here is derived from an EMBL/GenBank/DDBJ whole genome shotgun (WGS) entry which is preliminary data.</text>
</comment>
<organism evidence="1 2">
    <name type="scientific">Dyadobacter luteus</name>
    <dbReference type="NCBI Taxonomy" id="2259619"/>
    <lineage>
        <taxon>Bacteria</taxon>
        <taxon>Pseudomonadati</taxon>
        <taxon>Bacteroidota</taxon>
        <taxon>Cytophagia</taxon>
        <taxon>Cytophagales</taxon>
        <taxon>Spirosomataceae</taxon>
        <taxon>Dyadobacter</taxon>
    </lineage>
</organism>
<sequence length="145" mass="16141">MIKIISLLPLIVVLISCGPKYETKYFKAISENKLDTALLTLHISDAGFYGDYQIRYDDKSTDDGTVTGNISGDTLLGKYKYLSKDNVRSIAPIVFLKQDEILKLGTGTAGTYMGFHVYARGSIVFKDSLFQFQPIGLEELNSLKK</sequence>